<dbReference type="CDD" id="cd00303">
    <property type="entry name" value="retropepsin_like"/>
    <property type="match status" value="1"/>
</dbReference>
<organism evidence="1 2">
    <name type="scientific">Dendrobium catenatum</name>
    <dbReference type="NCBI Taxonomy" id="906689"/>
    <lineage>
        <taxon>Eukaryota</taxon>
        <taxon>Viridiplantae</taxon>
        <taxon>Streptophyta</taxon>
        <taxon>Embryophyta</taxon>
        <taxon>Tracheophyta</taxon>
        <taxon>Spermatophyta</taxon>
        <taxon>Magnoliopsida</taxon>
        <taxon>Liliopsida</taxon>
        <taxon>Asparagales</taxon>
        <taxon>Orchidaceae</taxon>
        <taxon>Epidendroideae</taxon>
        <taxon>Malaxideae</taxon>
        <taxon>Dendrobiinae</taxon>
        <taxon>Dendrobium</taxon>
    </lineage>
</organism>
<dbReference type="SUPFAM" id="SSF50630">
    <property type="entry name" value="Acid proteases"/>
    <property type="match status" value="1"/>
</dbReference>
<accession>A0A2I0V9Q2</accession>
<dbReference type="InterPro" id="IPR021109">
    <property type="entry name" value="Peptidase_aspartic_dom_sf"/>
</dbReference>
<dbReference type="Pfam" id="PF08284">
    <property type="entry name" value="RVP_2"/>
    <property type="match status" value="1"/>
</dbReference>
<reference evidence="1 2" key="2">
    <citation type="journal article" date="2017" name="Nature">
        <title>The Apostasia genome and the evolution of orchids.</title>
        <authorList>
            <person name="Zhang G.Q."/>
            <person name="Liu K.W."/>
            <person name="Li Z."/>
            <person name="Lohaus R."/>
            <person name="Hsiao Y.Y."/>
            <person name="Niu S.C."/>
            <person name="Wang J.Y."/>
            <person name="Lin Y.C."/>
            <person name="Xu Q."/>
            <person name="Chen L.J."/>
            <person name="Yoshida K."/>
            <person name="Fujiwara S."/>
            <person name="Wang Z.W."/>
            <person name="Zhang Y.Q."/>
            <person name="Mitsuda N."/>
            <person name="Wang M."/>
            <person name="Liu G.H."/>
            <person name="Pecoraro L."/>
            <person name="Huang H.X."/>
            <person name="Xiao X.J."/>
            <person name="Lin M."/>
            <person name="Wu X.Y."/>
            <person name="Wu W.L."/>
            <person name="Chen Y.Y."/>
            <person name="Chang S.B."/>
            <person name="Sakamoto S."/>
            <person name="Ohme-Takagi M."/>
            <person name="Yagi M."/>
            <person name="Zeng S.J."/>
            <person name="Shen C.Y."/>
            <person name="Yeh C.M."/>
            <person name="Luo Y.B."/>
            <person name="Tsai W.C."/>
            <person name="Van de Peer Y."/>
            <person name="Liu Z.J."/>
        </authorList>
    </citation>
    <scope>NUCLEOTIDE SEQUENCE [LARGE SCALE GENOMIC DNA]</scope>
    <source>
        <tissue evidence="1">The whole plant</tissue>
    </source>
</reference>
<name>A0A2I0V9Q2_9ASPA</name>
<evidence type="ECO:0000313" key="1">
    <source>
        <dbReference type="EMBL" id="PKU60134.1"/>
    </source>
</evidence>
<gene>
    <name evidence="1" type="ORF">MA16_Dca026479</name>
</gene>
<sequence length="91" mass="10115">MITCTIYVQSLPAIVIFYTGASHSSINHEFVKKHTFSVHNMPITLSVMLLDRSSVISTSMCSTLLSICEREFDADLIILSLSKFDVVLGMD</sequence>
<keyword evidence="2" id="KW-1185">Reference proteome</keyword>
<dbReference type="Gene3D" id="2.40.70.10">
    <property type="entry name" value="Acid Proteases"/>
    <property type="match status" value="1"/>
</dbReference>
<evidence type="ECO:0000313" key="2">
    <source>
        <dbReference type="Proteomes" id="UP000233837"/>
    </source>
</evidence>
<dbReference type="EMBL" id="KZ504009">
    <property type="protein sequence ID" value="PKU60134.1"/>
    <property type="molecule type" value="Genomic_DNA"/>
</dbReference>
<reference evidence="1 2" key="1">
    <citation type="journal article" date="2016" name="Sci. Rep.">
        <title>The Dendrobium catenatum Lindl. genome sequence provides insights into polysaccharide synthase, floral development and adaptive evolution.</title>
        <authorList>
            <person name="Zhang G.Q."/>
            <person name="Xu Q."/>
            <person name="Bian C."/>
            <person name="Tsai W.C."/>
            <person name="Yeh C.M."/>
            <person name="Liu K.W."/>
            <person name="Yoshida K."/>
            <person name="Zhang L.S."/>
            <person name="Chang S.B."/>
            <person name="Chen F."/>
            <person name="Shi Y."/>
            <person name="Su Y.Y."/>
            <person name="Zhang Y.Q."/>
            <person name="Chen L.J."/>
            <person name="Yin Y."/>
            <person name="Lin M."/>
            <person name="Huang H."/>
            <person name="Deng H."/>
            <person name="Wang Z.W."/>
            <person name="Zhu S.L."/>
            <person name="Zhao X."/>
            <person name="Deng C."/>
            <person name="Niu S.C."/>
            <person name="Huang J."/>
            <person name="Wang M."/>
            <person name="Liu G.H."/>
            <person name="Yang H.J."/>
            <person name="Xiao X.J."/>
            <person name="Hsiao Y.Y."/>
            <person name="Wu W.L."/>
            <person name="Chen Y.Y."/>
            <person name="Mitsuda N."/>
            <person name="Ohme-Takagi M."/>
            <person name="Luo Y.B."/>
            <person name="Van de Peer Y."/>
            <person name="Liu Z.J."/>
        </authorList>
    </citation>
    <scope>NUCLEOTIDE SEQUENCE [LARGE SCALE GENOMIC DNA]</scope>
    <source>
        <tissue evidence="1">The whole plant</tissue>
    </source>
</reference>
<dbReference type="AlphaFoldDB" id="A0A2I0V9Q2"/>
<protein>
    <submittedName>
        <fullName evidence="1">Uncharacterized protein</fullName>
    </submittedName>
</protein>
<dbReference type="Proteomes" id="UP000233837">
    <property type="component" value="Unassembled WGS sequence"/>
</dbReference>
<proteinExistence type="predicted"/>